<evidence type="ECO:0000313" key="3">
    <source>
        <dbReference type="Proteomes" id="UP000246085"/>
    </source>
</evidence>
<proteinExistence type="predicted"/>
<gene>
    <name evidence="2" type="ORF">BRAD3257_1359</name>
</gene>
<protein>
    <submittedName>
        <fullName evidence="2">Uncharacterized protein</fullName>
    </submittedName>
</protein>
<dbReference type="EMBL" id="LS398110">
    <property type="protein sequence ID" value="SPP92490.1"/>
    <property type="molecule type" value="Genomic_DNA"/>
</dbReference>
<reference evidence="2 3" key="1">
    <citation type="submission" date="2018-03" db="EMBL/GenBank/DDBJ databases">
        <authorList>
            <person name="Gully D."/>
        </authorList>
    </citation>
    <scope>NUCLEOTIDE SEQUENCE [LARGE SCALE GENOMIC DNA]</scope>
    <source>
        <strain evidence="2">ORS3257</strain>
    </source>
</reference>
<dbReference type="AlphaFoldDB" id="A0A2U3PTJ9"/>
<sequence length="60" mass="6699">MTSASPRSLRREVGYSPYGKLSPHRHCERSEAIQNPFAAGLWICFVARAPRNDGERACPP</sequence>
<evidence type="ECO:0000256" key="1">
    <source>
        <dbReference type="SAM" id="MobiDB-lite"/>
    </source>
</evidence>
<name>A0A2U3PTJ9_9BRAD</name>
<evidence type="ECO:0000313" key="2">
    <source>
        <dbReference type="EMBL" id="SPP92490.1"/>
    </source>
</evidence>
<dbReference type="KEGG" id="bvz:BRAD3257_1359"/>
<organism evidence="2 3">
    <name type="scientific">Bradyrhizobium vignae</name>
    <dbReference type="NCBI Taxonomy" id="1549949"/>
    <lineage>
        <taxon>Bacteria</taxon>
        <taxon>Pseudomonadati</taxon>
        <taxon>Pseudomonadota</taxon>
        <taxon>Alphaproteobacteria</taxon>
        <taxon>Hyphomicrobiales</taxon>
        <taxon>Nitrobacteraceae</taxon>
        <taxon>Bradyrhizobium</taxon>
    </lineage>
</organism>
<accession>A0A2U3PTJ9</accession>
<dbReference type="Proteomes" id="UP000246085">
    <property type="component" value="Chromosome BRAD3257"/>
</dbReference>
<feature type="region of interest" description="Disordered" evidence="1">
    <location>
        <begin position="1"/>
        <end position="23"/>
    </location>
</feature>